<evidence type="ECO:0000313" key="1">
    <source>
        <dbReference type="EMBL" id="QMV71846.1"/>
    </source>
</evidence>
<gene>
    <name evidence="1" type="ORF">HS961_02795</name>
</gene>
<protein>
    <submittedName>
        <fullName evidence="1">OsmC family protein</fullName>
    </submittedName>
</protein>
<name>A0A7G5ECX1_9BURK</name>
<dbReference type="SUPFAM" id="SSF82784">
    <property type="entry name" value="OsmC-like"/>
    <property type="match status" value="1"/>
</dbReference>
<dbReference type="Proteomes" id="UP000515240">
    <property type="component" value="Chromosome"/>
</dbReference>
<dbReference type="AlphaFoldDB" id="A0A7G5ECX1"/>
<sequence>MAQQAQAQAQSTTTPYRVDLVNPQGHTWHGDEPQAVGGGDTAPSPMQLLLSALGACTTITVQMYAQRKAWPLTAVKVALALNPNGGAASGNDIVRSIQLDGDLSEEQRSRLLQIAEACPVHKLLVGEVRVATTLA</sequence>
<dbReference type="Pfam" id="PF02566">
    <property type="entry name" value="OsmC"/>
    <property type="match status" value="1"/>
</dbReference>
<dbReference type="Gene3D" id="3.30.300.20">
    <property type="match status" value="1"/>
</dbReference>
<dbReference type="KEGG" id="cpis:HS961_02795"/>
<dbReference type="RefSeq" id="WP_182326275.1">
    <property type="nucleotide sequence ID" value="NZ_CP058554.1"/>
</dbReference>
<dbReference type="InterPro" id="IPR015946">
    <property type="entry name" value="KH_dom-like_a/b"/>
</dbReference>
<organism evidence="1 2">
    <name type="scientific">Comamonas piscis</name>
    <dbReference type="NCBI Taxonomy" id="1562974"/>
    <lineage>
        <taxon>Bacteria</taxon>
        <taxon>Pseudomonadati</taxon>
        <taxon>Pseudomonadota</taxon>
        <taxon>Betaproteobacteria</taxon>
        <taxon>Burkholderiales</taxon>
        <taxon>Comamonadaceae</taxon>
        <taxon>Comamonas</taxon>
    </lineage>
</organism>
<keyword evidence="2" id="KW-1185">Reference proteome</keyword>
<proteinExistence type="predicted"/>
<dbReference type="EMBL" id="CP058554">
    <property type="protein sequence ID" value="QMV71846.1"/>
    <property type="molecule type" value="Genomic_DNA"/>
</dbReference>
<reference evidence="1 2" key="1">
    <citation type="journal article" date="2020" name="G3 (Bethesda)">
        <title>CeMbio - The Caenorhabditis elegans Microbiome Resource.</title>
        <authorList>
            <person name="Dirksen P."/>
            <person name="Assie A."/>
            <person name="Zimmermann J."/>
            <person name="Zhang F."/>
            <person name="Tietje A.M."/>
            <person name="Marsh S.A."/>
            <person name="Felix M.A."/>
            <person name="Shapira M."/>
            <person name="Kaleta C."/>
            <person name="Schulenburg H."/>
            <person name="Samuel B."/>
        </authorList>
    </citation>
    <scope>NUCLEOTIDE SEQUENCE [LARGE SCALE GENOMIC DNA]</scope>
    <source>
        <strain evidence="1 2">BIGb0172</strain>
    </source>
</reference>
<accession>A0A7G5ECX1</accession>
<dbReference type="PANTHER" id="PTHR39624">
    <property type="entry name" value="PROTEIN INVOLVED IN RIMO-MEDIATED BETA-METHYLTHIOLATION OF RIBOSOMAL PROTEIN S12 YCAO"/>
    <property type="match status" value="1"/>
</dbReference>
<dbReference type="InterPro" id="IPR003718">
    <property type="entry name" value="OsmC/Ohr_fam"/>
</dbReference>
<dbReference type="PANTHER" id="PTHR39624:SF2">
    <property type="entry name" value="OSMC-LIKE PROTEIN"/>
    <property type="match status" value="1"/>
</dbReference>
<dbReference type="InterPro" id="IPR036102">
    <property type="entry name" value="OsmC/Ohrsf"/>
</dbReference>
<evidence type="ECO:0000313" key="2">
    <source>
        <dbReference type="Proteomes" id="UP000515240"/>
    </source>
</evidence>